<evidence type="ECO:0000313" key="1">
    <source>
        <dbReference type="EMBL" id="GAA0626480.1"/>
    </source>
</evidence>
<name>A0ABN1H1M0_9ACTN</name>
<dbReference type="EMBL" id="BAAAHE010000026">
    <property type="protein sequence ID" value="GAA0626480.1"/>
    <property type="molecule type" value="Genomic_DNA"/>
</dbReference>
<organism evidence="1 2">
    <name type="scientific">Sporichthya brevicatena</name>
    <dbReference type="NCBI Taxonomy" id="171442"/>
    <lineage>
        <taxon>Bacteria</taxon>
        <taxon>Bacillati</taxon>
        <taxon>Actinomycetota</taxon>
        <taxon>Actinomycetes</taxon>
        <taxon>Sporichthyales</taxon>
        <taxon>Sporichthyaceae</taxon>
        <taxon>Sporichthya</taxon>
    </lineage>
</organism>
<reference evidence="1 2" key="1">
    <citation type="journal article" date="2019" name="Int. J. Syst. Evol. Microbiol.">
        <title>The Global Catalogue of Microorganisms (GCM) 10K type strain sequencing project: providing services to taxonomists for standard genome sequencing and annotation.</title>
        <authorList>
            <consortium name="The Broad Institute Genomics Platform"/>
            <consortium name="The Broad Institute Genome Sequencing Center for Infectious Disease"/>
            <person name="Wu L."/>
            <person name="Ma J."/>
        </authorList>
    </citation>
    <scope>NUCLEOTIDE SEQUENCE [LARGE SCALE GENOMIC DNA]</scope>
    <source>
        <strain evidence="1 2">JCM 10671</strain>
    </source>
</reference>
<accession>A0ABN1H1M0</accession>
<evidence type="ECO:0000313" key="2">
    <source>
        <dbReference type="Proteomes" id="UP001500957"/>
    </source>
</evidence>
<comment type="caution">
    <text evidence="1">The sequence shown here is derived from an EMBL/GenBank/DDBJ whole genome shotgun (WGS) entry which is preliminary data.</text>
</comment>
<dbReference type="RefSeq" id="WP_344606587.1">
    <property type="nucleotide sequence ID" value="NZ_BAAAHE010000026.1"/>
</dbReference>
<sequence length="103" mass="11198">MLAPVPVVDEFDQDFWFEGIATFGQYVSPWLLLADERRWQATVDRVAALDPTVVVGCHTPAVLGRERVAQAIEATRRAPATVVAAQPDQAVLDEINRVLGAAA</sequence>
<protein>
    <submittedName>
        <fullName evidence="1">Uncharacterized protein</fullName>
    </submittedName>
</protein>
<dbReference type="Proteomes" id="UP001500957">
    <property type="component" value="Unassembled WGS sequence"/>
</dbReference>
<dbReference type="InterPro" id="IPR036866">
    <property type="entry name" value="RibonucZ/Hydroxyglut_hydro"/>
</dbReference>
<gene>
    <name evidence="1" type="ORF">GCM10009547_32440</name>
</gene>
<keyword evidence="2" id="KW-1185">Reference proteome</keyword>
<dbReference type="SUPFAM" id="SSF56281">
    <property type="entry name" value="Metallo-hydrolase/oxidoreductase"/>
    <property type="match status" value="1"/>
</dbReference>
<proteinExistence type="predicted"/>